<dbReference type="InterPro" id="IPR029058">
    <property type="entry name" value="AB_hydrolase_fold"/>
</dbReference>
<evidence type="ECO:0000256" key="6">
    <source>
        <dbReference type="ARBA" id="ARBA00023180"/>
    </source>
</evidence>
<evidence type="ECO:0000256" key="2">
    <source>
        <dbReference type="ARBA" id="ARBA00010515"/>
    </source>
</evidence>
<feature type="domain" description="Carboxylesterase type B" evidence="7">
    <location>
        <begin position="602"/>
        <end position="1042"/>
    </location>
</feature>
<dbReference type="InterPro" id="IPR002018">
    <property type="entry name" value="CarbesteraseB"/>
</dbReference>
<evidence type="ECO:0000256" key="3">
    <source>
        <dbReference type="ARBA" id="ARBA00022487"/>
    </source>
</evidence>
<comment type="caution">
    <text evidence="8">The sequence shown here is derived from an EMBL/GenBank/DDBJ whole genome shotgun (WGS) entry which is preliminary data.</text>
</comment>
<proteinExistence type="inferred from homology"/>
<dbReference type="STRING" id="300112.A0A4S2KG06"/>
<dbReference type="EMBL" id="QBLH01002549">
    <property type="protein sequence ID" value="TGZ48120.1"/>
    <property type="molecule type" value="Genomic_DNA"/>
</dbReference>
<evidence type="ECO:0000256" key="1">
    <source>
        <dbReference type="ARBA" id="ARBA00005964"/>
    </source>
</evidence>
<dbReference type="InterPro" id="IPR002168">
    <property type="entry name" value="Lipase_GDXG_HIS_AS"/>
</dbReference>
<evidence type="ECO:0000313" key="9">
    <source>
        <dbReference type="Proteomes" id="UP000310200"/>
    </source>
</evidence>
<evidence type="ECO:0000259" key="7">
    <source>
        <dbReference type="Pfam" id="PF00135"/>
    </source>
</evidence>
<dbReference type="GO" id="GO:0052689">
    <property type="term" value="F:carboxylic ester hydrolase activity"/>
    <property type="evidence" value="ECO:0007669"/>
    <property type="project" value="UniProtKB-KW"/>
</dbReference>
<dbReference type="InterPro" id="IPR019826">
    <property type="entry name" value="Carboxylesterase_B_AS"/>
</dbReference>
<dbReference type="PROSITE" id="PS01173">
    <property type="entry name" value="LIPASE_GDXG_HIS"/>
    <property type="match status" value="1"/>
</dbReference>
<dbReference type="PANTHER" id="PTHR43142:SF1">
    <property type="entry name" value="CARBOXYLIC ESTER HYDROLASE"/>
    <property type="match status" value="1"/>
</dbReference>
<keyword evidence="3" id="KW-0719">Serine esterase</keyword>
<organism evidence="8 9">
    <name type="scientific">Temnothorax longispinosus</name>
    <dbReference type="NCBI Taxonomy" id="300112"/>
    <lineage>
        <taxon>Eukaryota</taxon>
        <taxon>Metazoa</taxon>
        <taxon>Ecdysozoa</taxon>
        <taxon>Arthropoda</taxon>
        <taxon>Hexapoda</taxon>
        <taxon>Insecta</taxon>
        <taxon>Pterygota</taxon>
        <taxon>Neoptera</taxon>
        <taxon>Endopterygota</taxon>
        <taxon>Hymenoptera</taxon>
        <taxon>Apocrita</taxon>
        <taxon>Aculeata</taxon>
        <taxon>Formicoidea</taxon>
        <taxon>Formicidae</taxon>
        <taxon>Myrmicinae</taxon>
        <taxon>Temnothorax</taxon>
    </lineage>
</organism>
<feature type="domain" description="Carboxylesterase type B" evidence="7">
    <location>
        <begin position="58"/>
        <end position="570"/>
    </location>
</feature>
<dbReference type="SUPFAM" id="SSF53474">
    <property type="entry name" value="alpha/beta-Hydrolases"/>
    <property type="match status" value="3"/>
</dbReference>
<dbReference type="PROSITE" id="PS00122">
    <property type="entry name" value="CARBOXYLESTERASE_B_1"/>
    <property type="match status" value="2"/>
</dbReference>
<keyword evidence="5" id="KW-1015">Disulfide bond</keyword>
<dbReference type="Proteomes" id="UP000310200">
    <property type="component" value="Unassembled WGS sequence"/>
</dbReference>
<feature type="domain" description="Carboxylesterase type B" evidence="7">
    <location>
        <begin position="1051"/>
        <end position="1323"/>
    </location>
</feature>
<comment type="similarity">
    <text evidence="1">Belongs to the type-B carboxylesterase/lipase family.</text>
</comment>
<evidence type="ECO:0000313" key="8">
    <source>
        <dbReference type="EMBL" id="TGZ48120.1"/>
    </source>
</evidence>
<sequence>MALKWVQKNISEVGGDPCRYLWRNSTYIVAQAKSADSLTLLFRRSSTVSIMDNNRVDIYVREGRLIGIVEKAVHGGCYVAFRGIPYAKPPVGELRFKDPLPPETWSGGRDASKYGNIAVQVDMMTREMVGDEDCLYLNVYTIDIMKKRPVMVWIHGGSFAMGSGDATFYGPDYIVQKDVVLVTLNYRLGALGFLNLNDKVATGNQGLKDVVMALQWVQRNISQFGGDPKNITIFGESAGGAIVHYLTLSPLGKGLFHKAISQSGVAANPWALTEWTNKAMNRSFQLAEKLGKATLDPKVAYEFLKTIDAKKLIKTAHKFLATQTDRLQHTIMFTPSLDYESPNPFFPEHPCKLIHRGVKVPFLLGNTSCEGSFLISSTLVGQISKEALKQVNSDFKKTMMPGVLSALPKIPITVEELRFLYFGNKAISEETLINYADFLGDALFYRGTMEVIDIQMNSGGYTPTYLYKFSYESKTSPTKKIMNVTLPGVAHGEDIFYLFHPHMMKEFNLPPPAPNSKDYKVIDRLTQMWTNFAKTGDPTPAITDLNPIKWTPLKHGDVYDYLNIDIEPRMEIIQKGVYGDYYTAFRGIPYAKPPIGELRFKGDEDCLYLNVYTTKIESSKKRTVMVWIHGGVFCWGSGDALFYGPDYIVQKDVVLVTLNYRLGVLGFLNLYNKVATGNQGLKDIIMALQWVQKNISKFGGDPENVTIFGESAGGALVHYLTLSPLAKGLFHKAISQSGVIRCPWAFTEQQLHLEKGFRLAEKLGKATADPKVAYEFLKTIDAKKLIETERKFLLTESERKQFSLIFTPSLDHESSNPFFPEDPETFMCREVKVPFLLGFTSCEGSFIIGSTAFNGHISKEELETINSDFKKTILPRCLSTLSKISITIEELKSLYFGDKAVSEETLMNYVDFISDEFFCRGIMEVVDIQTKLNNNDKKATYLYQFSYESDTNPLRKIFKVQIPGVTHAEELAYLFHPYMIKELDLSAPAVDSEDYKMINCLTQMWTDFAKTGNPTPTTKLWLSVTNSQSGKYNYLNIDTNSQTKVFHPKVAYEFLKTIDAKKLIETERKCLLTESELLQFSMIFTPSLDHESSNPVFPEEDPETFMCREVKVPFLLGFTSCEGSFIVCSGIFGHISKEDLETINSDFKKAILPRCLATLSKISITIEELKSLYFGDKAVSEETVMNYVDFISDEFFCRGVMEVVDIQTKLNNNDNKTTYLYQFSYESENNPFRKIFKVQTPGVTHTEELAYLFHPYIMKDLGLSPPAVDSEDYKMINCLTQMWTDFAKTGDPTPATNLWLSVTDSQSGKYNYLNIDTNSQIKVFRKGEERWDWEKKKNKLRH</sequence>
<dbReference type="Gene3D" id="3.40.50.1820">
    <property type="entry name" value="alpha/beta hydrolase"/>
    <property type="match status" value="3"/>
</dbReference>
<comment type="similarity">
    <text evidence="2">Belongs to the 'GDXG' lipolytic enzyme family.</text>
</comment>
<reference evidence="8 9" key="1">
    <citation type="journal article" date="2019" name="Philos. Trans. R. Soc. Lond., B, Biol. Sci.">
        <title>Ant behaviour and brain gene expression of defending hosts depend on the ecological success of the intruding social parasite.</title>
        <authorList>
            <person name="Kaur R."/>
            <person name="Stoldt M."/>
            <person name="Jongepier E."/>
            <person name="Feldmeyer B."/>
            <person name="Menzel F."/>
            <person name="Bornberg-Bauer E."/>
            <person name="Foitzik S."/>
        </authorList>
    </citation>
    <scope>NUCLEOTIDE SEQUENCE [LARGE SCALE GENOMIC DNA]</scope>
    <source>
        <tissue evidence="8">Whole body</tissue>
    </source>
</reference>
<protein>
    <submittedName>
        <fullName evidence="8">Esterase E4</fullName>
    </submittedName>
</protein>
<keyword evidence="4" id="KW-0378">Hydrolase</keyword>
<keyword evidence="9" id="KW-1185">Reference proteome</keyword>
<dbReference type="PANTHER" id="PTHR43142">
    <property type="entry name" value="CARBOXYLIC ESTER HYDROLASE"/>
    <property type="match status" value="1"/>
</dbReference>
<accession>A0A4S2KG06</accession>
<dbReference type="FunFam" id="3.40.50.1820:FF:000092">
    <property type="entry name" value="Carboxylic ester hydrolase"/>
    <property type="match status" value="1"/>
</dbReference>
<evidence type="ECO:0000256" key="5">
    <source>
        <dbReference type="ARBA" id="ARBA00023157"/>
    </source>
</evidence>
<keyword evidence="6" id="KW-0325">Glycoprotein</keyword>
<name>A0A4S2KG06_9HYME</name>
<gene>
    <name evidence="8" type="ORF">DBV15_04378</name>
</gene>
<feature type="non-terminal residue" evidence="8">
    <location>
        <position position="1342"/>
    </location>
</feature>
<evidence type="ECO:0000256" key="4">
    <source>
        <dbReference type="ARBA" id="ARBA00022801"/>
    </source>
</evidence>
<dbReference type="Pfam" id="PF00135">
    <property type="entry name" value="COesterase"/>
    <property type="match status" value="3"/>
</dbReference>